<organism evidence="6 7">
    <name type="scientific">Floridaenema flaviceps BLCC-F50</name>
    <dbReference type="NCBI Taxonomy" id="3153642"/>
    <lineage>
        <taxon>Bacteria</taxon>
        <taxon>Bacillati</taxon>
        <taxon>Cyanobacteriota</taxon>
        <taxon>Cyanophyceae</taxon>
        <taxon>Oscillatoriophycideae</taxon>
        <taxon>Aerosakkonematales</taxon>
        <taxon>Aerosakkonemataceae</taxon>
        <taxon>Floridanema</taxon>
        <taxon>Floridanema flaviceps</taxon>
    </lineage>
</organism>
<evidence type="ECO:0000256" key="1">
    <source>
        <dbReference type="ARBA" id="ARBA00022573"/>
    </source>
</evidence>
<protein>
    <recommendedName>
        <fullName evidence="5">Cobalt-precorrin-5B C(1)-methyltransferase</fullName>
        <ecNumber evidence="5">2.1.1.195</ecNumber>
    </recommendedName>
    <alternativeName>
        <fullName evidence="5">Cobalt-precorrin-6A synthase</fullName>
    </alternativeName>
</protein>
<evidence type="ECO:0000256" key="5">
    <source>
        <dbReference type="HAMAP-Rule" id="MF_00787"/>
    </source>
</evidence>
<comment type="pathway">
    <text evidence="5">Cofactor biosynthesis; adenosylcobalamin biosynthesis; cob(II)yrinate a,c-diamide from sirohydrochlorin (anaerobic route): step 6/10.</text>
</comment>
<dbReference type="Proteomes" id="UP001576784">
    <property type="component" value="Unassembled WGS sequence"/>
</dbReference>
<accession>A0ABV4XYM3</accession>
<keyword evidence="2 5" id="KW-0489">Methyltransferase</keyword>
<comment type="catalytic activity">
    <reaction evidence="5">
        <text>Co-precorrin-5B + S-adenosyl-L-methionine = Co-precorrin-6A + S-adenosyl-L-homocysteine</text>
        <dbReference type="Rhea" id="RHEA:26285"/>
        <dbReference type="ChEBI" id="CHEBI:57856"/>
        <dbReference type="ChEBI" id="CHEBI:59789"/>
        <dbReference type="ChEBI" id="CHEBI:60063"/>
        <dbReference type="ChEBI" id="CHEBI:60064"/>
        <dbReference type="EC" id="2.1.1.195"/>
    </reaction>
</comment>
<dbReference type="GO" id="GO:0032259">
    <property type="term" value="P:methylation"/>
    <property type="evidence" value="ECO:0007669"/>
    <property type="project" value="UniProtKB-KW"/>
</dbReference>
<dbReference type="EC" id="2.1.1.195" evidence="5"/>
<evidence type="ECO:0000256" key="4">
    <source>
        <dbReference type="ARBA" id="ARBA00022691"/>
    </source>
</evidence>
<keyword evidence="7" id="KW-1185">Reference proteome</keyword>
<dbReference type="NCBIfam" id="TIGR00312">
    <property type="entry name" value="cbiD"/>
    <property type="match status" value="1"/>
</dbReference>
<evidence type="ECO:0000256" key="3">
    <source>
        <dbReference type="ARBA" id="ARBA00022679"/>
    </source>
</evidence>
<dbReference type="Gene3D" id="3.30.2110.10">
    <property type="entry name" value="CbiD-like"/>
    <property type="match status" value="1"/>
</dbReference>
<sequence>MINEKPRSGYTLPVFAAASAIAALQWLKQRQAIASVMVDLINPAETVEIAIEQVSGIGETTALAITRSDPGDNLDLTRNTPIWAMVELSRGAGEMGGWGDGGMGGIPNLHKQLSPPPYLPTSLPPHPPSQESPITLKGGEGIGRIVETEGKAAIYAYARQLLQGNLARLLTPEERITVTIILPEGRQLALRTSNAAFGVVEGLSLLGTSGISQPLSASGQLDISLEELKEKIKQLNNSPAIVFCIGENGLNFALKLGISPERLVKTANWLGPMLVEAGTQGLREILLFGYHGKLIKLAGGIFHTHHHLADGRQEIFTAHCAKVGLPTPVLQRVFAQSTADAALNYLRALDAENGSNWVEQVYDSIAQAIDDRSQTYIYNQIQQQVSVGSVLFDRQRQIIVKSKIGTKLLNQMC</sequence>
<dbReference type="EMBL" id="JBHFNR010000215">
    <property type="protein sequence ID" value="MFB2896834.1"/>
    <property type="molecule type" value="Genomic_DNA"/>
</dbReference>
<gene>
    <name evidence="5 6" type="primary">cbiD</name>
    <name evidence="6" type="ORF">ACE1CI_28310</name>
</gene>
<comment type="caution">
    <text evidence="6">The sequence shown here is derived from an EMBL/GenBank/DDBJ whole genome shotgun (WGS) entry which is preliminary data.</text>
</comment>
<evidence type="ECO:0000313" key="6">
    <source>
        <dbReference type="EMBL" id="MFB2896834.1"/>
    </source>
</evidence>
<keyword evidence="3 5" id="KW-0808">Transferase</keyword>
<dbReference type="InterPro" id="IPR036074">
    <property type="entry name" value="CbiD_sf"/>
</dbReference>
<dbReference type="PIRSF" id="PIRSF026782">
    <property type="entry name" value="CbiD"/>
    <property type="match status" value="1"/>
</dbReference>
<keyword evidence="4 5" id="KW-0949">S-adenosyl-L-methionine</keyword>
<dbReference type="SUPFAM" id="SSF111342">
    <property type="entry name" value="CbiD-like"/>
    <property type="match status" value="1"/>
</dbReference>
<evidence type="ECO:0000313" key="7">
    <source>
        <dbReference type="Proteomes" id="UP001576784"/>
    </source>
</evidence>
<comment type="function">
    <text evidence="5">Catalyzes the methylation of C-1 in cobalt-precorrin-5B to form cobalt-precorrin-6A.</text>
</comment>
<evidence type="ECO:0000256" key="2">
    <source>
        <dbReference type="ARBA" id="ARBA00022603"/>
    </source>
</evidence>
<dbReference type="GO" id="GO:0008168">
    <property type="term" value="F:methyltransferase activity"/>
    <property type="evidence" value="ECO:0007669"/>
    <property type="project" value="UniProtKB-KW"/>
</dbReference>
<name>A0ABV4XYM3_9CYAN</name>
<keyword evidence="1 5" id="KW-0169">Cobalamin biosynthesis</keyword>
<dbReference type="PANTHER" id="PTHR35863:SF1">
    <property type="entry name" value="COBALT-PRECORRIN-5B C(1)-METHYLTRANSFERASE"/>
    <property type="match status" value="1"/>
</dbReference>
<reference evidence="6 7" key="1">
    <citation type="submission" date="2024-09" db="EMBL/GenBank/DDBJ databases">
        <title>Floridaenema gen nov. (Aerosakkonemataceae, Aerosakkonematales ord. nov., Cyanobacteria) from benthic tropical and subtropical fresh waters, with the description of four new species.</title>
        <authorList>
            <person name="Moretto J.A."/>
            <person name="Berthold D.E."/>
            <person name="Lefler F.W."/>
            <person name="Huang I.-S."/>
            <person name="Laughinghouse H. IV."/>
        </authorList>
    </citation>
    <scope>NUCLEOTIDE SEQUENCE [LARGE SCALE GENOMIC DNA]</scope>
    <source>
        <strain evidence="6 7">BLCC-F50</strain>
    </source>
</reference>
<comment type="similarity">
    <text evidence="5">Belongs to the CbiD family.</text>
</comment>
<dbReference type="PANTHER" id="PTHR35863">
    <property type="entry name" value="COBALT-PRECORRIN-5B C(1)-METHYLTRANSFERASE"/>
    <property type="match status" value="1"/>
</dbReference>
<dbReference type="Pfam" id="PF01888">
    <property type="entry name" value="CbiD"/>
    <property type="match status" value="1"/>
</dbReference>
<dbReference type="InterPro" id="IPR002748">
    <property type="entry name" value="CbiD"/>
</dbReference>
<dbReference type="HAMAP" id="MF_00787">
    <property type="entry name" value="CbiD"/>
    <property type="match status" value="1"/>
</dbReference>
<dbReference type="RefSeq" id="WP_413266451.1">
    <property type="nucleotide sequence ID" value="NZ_JBHFNR010000215.1"/>
</dbReference>
<proteinExistence type="inferred from homology"/>